<proteinExistence type="predicted"/>
<evidence type="ECO:0000313" key="2">
    <source>
        <dbReference type="Proteomes" id="UP001060215"/>
    </source>
</evidence>
<accession>A0ACC0ISG8</accession>
<comment type="caution">
    <text evidence="1">The sequence shown here is derived from an EMBL/GenBank/DDBJ whole genome shotgun (WGS) entry which is preliminary data.</text>
</comment>
<dbReference type="Proteomes" id="UP001060215">
    <property type="component" value="Chromosome 3"/>
</dbReference>
<gene>
    <name evidence="1" type="ORF">LOK49_LG02G00782</name>
</gene>
<reference evidence="1 2" key="1">
    <citation type="journal article" date="2022" name="Plant J.">
        <title>Chromosome-level genome of Camellia lanceoleosa provides a valuable resource for understanding genome evolution and self-incompatibility.</title>
        <authorList>
            <person name="Gong W."/>
            <person name="Xiao S."/>
            <person name="Wang L."/>
            <person name="Liao Z."/>
            <person name="Chang Y."/>
            <person name="Mo W."/>
            <person name="Hu G."/>
            <person name="Li W."/>
            <person name="Zhao G."/>
            <person name="Zhu H."/>
            <person name="Hu X."/>
            <person name="Ji K."/>
            <person name="Xiang X."/>
            <person name="Song Q."/>
            <person name="Yuan D."/>
            <person name="Jin S."/>
            <person name="Zhang L."/>
        </authorList>
    </citation>
    <scope>NUCLEOTIDE SEQUENCE [LARGE SCALE GENOMIC DNA]</scope>
    <source>
        <strain evidence="1">SQ_2022a</strain>
    </source>
</reference>
<protein>
    <submittedName>
        <fullName evidence="1">Aconitate hydratase 1</fullName>
    </submittedName>
</protein>
<organism evidence="1 2">
    <name type="scientific">Camellia lanceoleosa</name>
    <dbReference type="NCBI Taxonomy" id="1840588"/>
    <lineage>
        <taxon>Eukaryota</taxon>
        <taxon>Viridiplantae</taxon>
        <taxon>Streptophyta</taxon>
        <taxon>Embryophyta</taxon>
        <taxon>Tracheophyta</taxon>
        <taxon>Spermatophyta</taxon>
        <taxon>Magnoliopsida</taxon>
        <taxon>eudicotyledons</taxon>
        <taxon>Gunneridae</taxon>
        <taxon>Pentapetalae</taxon>
        <taxon>asterids</taxon>
        <taxon>Ericales</taxon>
        <taxon>Theaceae</taxon>
        <taxon>Camellia</taxon>
    </lineage>
</organism>
<name>A0ACC0ISG8_9ERIC</name>
<dbReference type="EMBL" id="CM045760">
    <property type="protein sequence ID" value="KAI8028033.1"/>
    <property type="molecule type" value="Genomic_DNA"/>
</dbReference>
<keyword evidence="2" id="KW-1185">Reference proteome</keyword>
<evidence type="ECO:0000313" key="1">
    <source>
        <dbReference type="EMBL" id="KAI8028033.1"/>
    </source>
</evidence>
<sequence length="330" mass="37858">MNGSNRGKKDAMTTLYKLCPSSFDIFEGHSKATMLLIFNNTAQGILFLFFFKYAGPSSFDIFEGHSKATMLLIFNNAAQGILFSFFFKYADIGQFNASSRNVTVQTCKGKYEIKVREQQESLRNQRKSQVGTVTKDDVEKIIDWQNTSPKQVEIPFKPARSPSVSGFYWCSSCGRSCLISYIELELQRNKKRFAFLKWGSSAFHNMLVVPPGSGIVHQITRQLAREVYENIRRRASCLRIQRDFRMHLARKAYKELCFFAVSIPAGTRGMVARDELCFIRQIAFYGKLSLLYTLRLLDYMNCAFGCISRNSNNLFYTSFCSTELFKITIL</sequence>